<sequence length="356" mass="39552">MASLTETAKLTRKVIRYGAVAFVAISILWFVGGAAISYYRVLYPPAPAAPTMDFGLLPAVIFPKENGRPKMTLELPTGVIPEFPDRMSVYYAPTKRSGFLDAQKAIDTARSLGFTFNPDIRSEINYVWTNQDPLSSRLQMDIVSGHFVMTRVWQNNPALLSLTNFASNRQVVDDVTNFLRKADLVPNDVTAGPLPAYLKAVSGKLVPTISLSEADFVQIDFFRNNLETIDKETKKVVSSYPFYRLDPDFGLIRAIESGSKDSSDKVVELYYNYTIVNYTRSGTYPIKTGDAAWQEFSSGGGFVTDKSKKSGTVAIRRVLLGYFDSPSQNYAMPIYIFLGDSFVGYLSAITDTVLKK</sequence>
<accession>A0A1F5ERJ4</accession>
<evidence type="ECO:0000256" key="1">
    <source>
        <dbReference type="SAM" id="Phobius"/>
    </source>
</evidence>
<dbReference type="EMBL" id="MFAH01000066">
    <property type="protein sequence ID" value="OGD70001.1"/>
    <property type="molecule type" value="Genomic_DNA"/>
</dbReference>
<organism evidence="2 3">
    <name type="scientific">Candidatus Collierbacteria bacterium RIFCSPHIGHO2_02_FULL_49_10</name>
    <dbReference type="NCBI Taxonomy" id="1817723"/>
    <lineage>
        <taxon>Bacteria</taxon>
        <taxon>Candidatus Collieribacteriota</taxon>
    </lineage>
</organism>
<keyword evidence="1" id="KW-0812">Transmembrane</keyword>
<dbReference type="AlphaFoldDB" id="A0A1F5ERJ4"/>
<reference evidence="2 3" key="1">
    <citation type="journal article" date="2016" name="Nat. Commun.">
        <title>Thousands of microbial genomes shed light on interconnected biogeochemical processes in an aquifer system.</title>
        <authorList>
            <person name="Anantharaman K."/>
            <person name="Brown C.T."/>
            <person name="Hug L.A."/>
            <person name="Sharon I."/>
            <person name="Castelle C.J."/>
            <person name="Probst A.J."/>
            <person name="Thomas B.C."/>
            <person name="Singh A."/>
            <person name="Wilkins M.J."/>
            <person name="Karaoz U."/>
            <person name="Brodie E.L."/>
            <person name="Williams K.H."/>
            <person name="Hubbard S.S."/>
            <person name="Banfield J.F."/>
        </authorList>
    </citation>
    <scope>NUCLEOTIDE SEQUENCE [LARGE SCALE GENOMIC DNA]</scope>
</reference>
<dbReference type="Proteomes" id="UP000177390">
    <property type="component" value="Unassembled WGS sequence"/>
</dbReference>
<evidence type="ECO:0000313" key="2">
    <source>
        <dbReference type="EMBL" id="OGD70001.1"/>
    </source>
</evidence>
<comment type="caution">
    <text evidence="2">The sequence shown here is derived from an EMBL/GenBank/DDBJ whole genome shotgun (WGS) entry which is preliminary data.</text>
</comment>
<evidence type="ECO:0000313" key="3">
    <source>
        <dbReference type="Proteomes" id="UP000177390"/>
    </source>
</evidence>
<name>A0A1F5ERJ4_9BACT</name>
<keyword evidence="1" id="KW-0472">Membrane</keyword>
<feature type="transmembrane region" description="Helical" evidence="1">
    <location>
        <begin position="17"/>
        <end position="39"/>
    </location>
</feature>
<keyword evidence="1" id="KW-1133">Transmembrane helix</keyword>
<proteinExistence type="predicted"/>
<protein>
    <submittedName>
        <fullName evidence="2">Uncharacterized protein</fullName>
    </submittedName>
</protein>
<gene>
    <name evidence="2" type="ORF">A3D09_03635</name>
</gene>